<gene>
    <name evidence="4" type="ORF">Dda_1179</name>
</gene>
<keyword evidence="2" id="KW-0698">rRNA processing</keyword>
<dbReference type="Proteomes" id="UP001221413">
    <property type="component" value="Unassembled WGS sequence"/>
</dbReference>
<organism evidence="4 5">
    <name type="scientific">Drechslerella dactyloides</name>
    <name type="common">Nematode-trapping fungus</name>
    <name type="synonym">Arthrobotrys dactyloides</name>
    <dbReference type="NCBI Taxonomy" id="74499"/>
    <lineage>
        <taxon>Eukaryota</taxon>
        <taxon>Fungi</taxon>
        <taxon>Dikarya</taxon>
        <taxon>Ascomycota</taxon>
        <taxon>Pezizomycotina</taxon>
        <taxon>Orbiliomycetes</taxon>
        <taxon>Orbiliales</taxon>
        <taxon>Orbiliaceae</taxon>
        <taxon>Drechslerella</taxon>
    </lineage>
</organism>
<evidence type="ECO:0000313" key="4">
    <source>
        <dbReference type="EMBL" id="KAJ6265024.1"/>
    </source>
</evidence>
<comment type="caution">
    <text evidence="4">The sequence shown here is derived from an EMBL/GenBank/DDBJ whole genome shotgun (WGS) entry which is preliminary data.</text>
</comment>
<accession>A0AAD6J7C2</accession>
<feature type="compositionally biased region" description="Acidic residues" evidence="3">
    <location>
        <begin position="170"/>
        <end position="197"/>
    </location>
</feature>
<dbReference type="EMBL" id="JAQGDS010000001">
    <property type="protein sequence ID" value="KAJ6265024.1"/>
    <property type="molecule type" value="Genomic_DNA"/>
</dbReference>
<evidence type="ECO:0000256" key="1">
    <source>
        <dbReference type="ARBA" id="ARBA00006524"/>
    </source>
</evidence>
<evidence type="ECO:0008006" key="6">
    <source>
        <dbReference type="Google" id="ProtNLM"/>
    </source>
</evidence>
<protein>
    <recommendedName>
        <fullName evidence="6">Pre-rRNA-processing protein TSR2</fullName>
    </recommendedName>
</protein>
<feature type="region of interest" description="Disordered" evidence="3">
    <location>
        <begin position="161"/>
        <end position="206"/>
    </location>
</feature>
<dbReference type="PANTHER" id="PTHR21250">
    <property type="entry name" value="PRE-RRNA-PROCESSING PROTEIN TSR2 HOMOLOG"/>
    <property type="match status" value="1"/>
</dbReference>
<keyword evidence="5" id="KW-1185">Reference proteome</keyword>
<comment type="similarity">
    <text evidence="1">Belongs to the TSR2 family.</text>
</comment>
<dbReference type="GO" id="GO:0006364">
    <property type="term" value="P:rRNA processing"/>
    <property type="evidence" value="ECO:0007669"/>
    <property type="project" value="UniProtKB-KW"/>
</dbReference>
<evidence type="ECO:0000313" key="5">
    <source>
        <dbReference type="Proteomes" id="UP001221413"/>
    </source>
</evidence>
<reference evidence="4" key="1">
    <citation type="submission" date="2023-01" db="EMBL/GenBank/DDBJ databases">
        <title>The chitinases involved in constricting ring structure development in the nematode-trapping fungus Drechslerella dactyloides.</title>
        <authorList>
            <person name="Wang R."/>
            <person name="Zhang L."/>
            <person name="Tang P."/>
            <person name="Li S."/>
            <person name="Liang L."/>
        </authorList>
    </citation>
    <scope>NUCLEOTIDE SEQUENCE</scope>
    <source>
        <strain evidence="4">YMF1.00031</strain>
    </source>
</reference>
<name>A0AAD6J7C2_DREDA</name>
<evidence type="ECO:0000256" key="2">
    <source>
        <dbReference type="ARBA" id="ARBA00022552"/>
    </source>
</evidence>
<proteinExistence type="inferred from homology"/>
<sequence>MAQTPTGAAATAASSTIALTAAQTPHFENGMAILLNTWPALSLAVENEFGGPDSADKRDWMCGAVADLFSCTISHPLYSNLKAIADVLMCDFTADPATDEEDLETFLLQILEDEFETALEDDSAFAVAQRVILLRRQCAADDLSGVQALQSMWEKVGKNKPRVQVVREGDAEDDDDEEDSEGEDEENDDAMDVDAGEEAPQLVAVKERVEKVVDEDGFELVQKKGRRTAR</sequence>
<dbReference type="InterPro" id="IPR019398">
    <property type="entry name" value="Pre-rRNA_process_TSR2"/>
</dbReference>
<evidence type="ECO:0000256" key="3">
    <source>
        <dbReference type="SAM" id="MobiDB-lite"/>
    </source>
</evidence>
<dbReference type="Pfam" id="PF10273">
    <property type="entry name" value="WGG"/>
    <property type="match status" value="1"/>
</dbReference>
<dbReference type="AlphaFoldDB" id="A0AAD6J7C2"/>